<gene>
    <name evidence="1" type="ORF">L798_10750</name>
</gene>
<organism evidence="1 2">
    <name type="scientific">Zootermopsis nevadensis</name>
    <name type="common">Dampwood termite</name>
    <dbReference type="NCBI Taxonomy" id="136037"/>
    <lineage>
        <taxon>Eukaryota</taxon>
        <taxon>Metazoa</taxon>
        <taxon>Ecdysozoa</taxon>
        <taxon>Arthropoda</taxon>
        <taxon>Hexapoda</taxon>
        <taxon>Insecta</taxon>
        <taxon>Pterygota</taxon>
        <taxon>Neoptera</taxon>
        <taxon>Polyneoptera</taxon>
        <taxon>Dictyoptera</taxon>
        <taxon>Blattodea</taxon>
        <taxon>Blattoidea</taxon>
        <taxon>Termitoidae</taxon>
        <taxon>Termopsidae</taxon>
        <taxon>Zootermopsis</taxon>
    </lineage>
</organism>
<protein>
    <submittedName>
        <fullName evidence="1">Uncharacterized protein</fullName>
    </submittedName>
</protein>
<evidence type="ECO:0000313" key="2">
    <source>
        <dbReference type="Proteomes" id="UP000027135"/>
    </source>
</evidence>
<name>A0A067QWD0_ZOONE</name>
<keyword evidence="2" id="KW-1185">Reference proteome</keyword>
<sequence length="81" mass="8710">MCHGWVCLPASPLGHKFLVFAGECGLVQHLPCFARDKSRVTVDASYEAATVSGDGESRIRKELGGDRMCGHLFGAFKPDDG</sequence>
<proteinExistence type="predicted"/>
<evidence type="ECO:0000313" key="1">
    <source>
        <dbReference type="EMBL" id="KDR14643.1"/>
    </source>
</evidence>
<accession>A0A067QWD0</accession>
<dbReference type="AlphaFoldDB" id="A0A067QWD0"/>
<dbReference type="InParanoid" id="A0A067QWD0"/>
<dbReference type="EMBL" id="KK852869">
    <property type="protein sequence ID" value="KDR14643.1"/>
    <property type="molecule type" value="Genomic_DNA"/>
</dbReference>
<reference evidence="1 2" key="1">
    <citation type="journal article" date="2014" name="Nat. Commun.">
        <title>Molecular traces of alternative social organization in a termite genome.</title>
        <authorList>
            <person name="Terrapon N."/>
            <person name="Li C."/>
            <person name="Robertson H.M."/>
            <person name="Ji L."/>
            <person name="Meng X."/>
            <person name="Booth W."/>
            <person name="Chen Z."/>
            <person name="Childers C.P."/>
            <person name="Glastad K.M."/>
            <person name="Gokhale K."/>
            <person name="Gowin J."/>
            <person name="Gronenberg W."/>
            <person name="Hermansen R.A."/>
            <person name="Hu H."/>
            <person name="Hunt B.G."/>
            <person name="Huylmans A.K."/>
            <person name="Khalil S.M."/>
            <person name="Mitchell R.D."/>
            <person name="Munoz-Torres M.C."/>
            <person name="Mustard J.A."/>
            <person name="Pan H."/>
            <person name="Reese J.T."/>
            <person name="Scharf M.E."/>
            <person name="Sun F."/>
            <person name="Vogel H."/>
            <person name="Xiao J."/>
            <person name="Yang W."/>
            <person name="Yang Z."/>
            <person name="Yang Z."/>
            <person name="Zhou J."/>
            <person name="Zhu J."/>
            <person name="Brent C.S."/>
            <person name="Elsik C.G."/>
            <person name="Goodisman M.A."/>
            <person name="Liberles D.A."/>
            <person name="Roe R.M."/>
            <person name="Vargo E.L."/>
            <person name="Vilcinskas A."/>
            <person name="Wang J."/>
            <person name="Bornberg-Bauer E."/>
            <person name="Korb J."/>
            <person name="Zhang G."/>
            <person name="Liebig J."/>
        </authorList>
    </citation>
    <scope>NUCLEOTIDE SEQUENCE [LARGE SCALE GENOMIC DNA]</scope>
    <source>
        <tissue evidence="1">Whole organism</tissue>
    </source>
</reference>
<dbReference type="Proteomes" id="UP000027135">
    <property type="component" value="Unassembled WGS sequence"/>
</dbReference>